<evidence type="ECO:0000313" key="12">
    <source>
        <dbReference type="EMBL" id="KAK5053960.1"/>
    </source>
</evidence>
<evidence type="ECO:0000256" key="4">
    <source>
        <dbReference type="ARBA" id="ARBA00023015"/>
    </source>
</evidence>
<reference evidence="12 13" key="1">
    <citation type="submission" date="2023-08" db="EMBL/GenBank/DDBJ databases">
        <title>Black Yeasts Isolated from many extreme environments.</title>
        <authorList>
            <person name="Coleine C."/>
            <person name="Stajich J.E."/>
            <person name="Selbmann L."/>
        </authorList>
    </citation>
    <scope>NUCLEOTIDE SEQUENCE [LARGE SCALE GENOMIC DNA]</scope>
    <source>
        <strain evidence="12 13">CCFEE 5792</strain>
    </source>
</reference>
<evidence type="ECO:0000259" key="11">
    <source>
        <dbReference type="Pfam" id="PF20719"/>
    </source>
</evidence>
<evidence type="ECO:0000256" key="8">
    <source>
        <dbReference type="ARBA" id="ARBA00032015"/>
    </source>
</evidence>
<dbReference type="InterPro" id="IPR048339">
    <property type="entry name" value="Mediator_Med16_C"/>
</dbReference>
<comment type="similarity">
    <text evidence="2 9">Belongs to the Mediator complex subunit 16 family.</text>
</comment>
<keyword evidence="13" id="KW-1185">Reference proteome</keyword>
<keyword evidence="4 9" id="KW-0805">Transcription regulation</keyword>
<evidence type="ECO:0000256" key="6">
    <source>
        <dbReference type="ARBA" id="ARBA00023163"/>
    </source>
</evidence>
<evidence type="ECO:0000256" key="7">
    <source>
        <dbReference type="ARBA" id="ARBA00023242"/>
    </source>
</evidence>
<dbReference type="Proteomes" id="UP001358417">
    <property type="component" value="Unassembled WGS sequence"/>
</dbReference>
<feature type="domain" description="Mediator complex subunit 16 C-terminal" evidence="11">
    <location>
        <begin position="902"/>
        <end position="947"/>
    </location>
</feature>
<evidence type="ECO:0000256" key="1">
    <source>
        <dbReference type="ARBA" id="ARBA00004123"/>
    </source>
</evidence>
<dbReference type="GO" id="GO:0016592">
    <property type="term" value="C:mediator complex"/>
    <property type="evidence" value="ECO:0007669"/>
    <property type="project" value="InterPro"/>
</dbReference>
<dbReference type="GO" id="GO:0045893">
    <property type="term" value="P:positive regulation of DNA-templated transcription"/>
    <property type="evidence" value="ECO:0007669"/>
    <property type="project" value="TreeGrafter"/>
</dbReference>
<feature type="domain" description="Mediator complex subunit Med16 N-terminal" evidence="10">
    <location>
        <begin position="157"/>
        <end position="466"/>
    </location>
</feature>
<comment type="subcellular location">
    <subcellularLocation>
        <location evidence="1 9">Nucleus</location>
    </subcellularLocation>
</comment>
<gene>
    <name evidence="9" type="primary">MED16</name>
    <name evidence="12" type="ORF">LTR84_001922</name>
</gene>
<dbReference type="EMBL" id="JAVRRD010000011">
    <property type="protein sequence ID" value="KAK5053960.1"/>
    <property type="molecule type" value="Genomic_DNA"/>
</dbReference>
<dbReference type="Pfam" id="PF20719">
    <property type="entry name" value="Med16_C"/>
    <property type="match status" value="1"/>
</dbReference>
<evidence type="ECO:0000256" key="5">
    <source>
        <dbReference type="ARBA" id="ARBA00023159"/>
    </source>
</evidence>
<sequence>MDQLDQLNSNEDDFASEAFFNQGALQQIQQTDGTAGLEAVGNVTLPTNPAVIEQLAKQWDSGCSDRVAWSRHGHIASISDDGTVVYLECLIFNHSSDSWELSGRHTLTTIFEDAVSLAWSSTGGELIVVDAKGRTWVYHSSPVSINRLLLVRQGSLDAVDEFSQLIGMAWLNQDRQDRPRNVVLNAAKNDNRWVHSNARAKPLGPYWHRAVAMVHRNGILTLCYQRGDMQYVKVKRQLGDLDDTLYTHAAFAPTVEGKMLVALHACDGVISVYLVQIDWSEVKSNVEGQPILTIETVATCVSSLPTTSAAIGGDSYEPDSWQLSHLAVVQTSDVEKTVQLSPVILAVSTGVNNSIGVADAGYLVTSIIKKWAVTPVEQKMQTRFQDLPSKGSTVSDPASLVTLERQPDKEEQVITTLRHLDGLHAVIVTTQENRTDFLSSDDLSSISYSASVEETTSMAQSGFAYPFTSTIHSPGFSPNACVRADISPDGKTQIVSMEYQFHQTQLQQQQQQQHESDPGTEVALASLNLSFARACWSNSTIDDILYCALRTVPSGLIPTLVCGMYRTLFRDTEYIHEKTQGSELERVFHKQVMGKVMAYHAGLTAPSRTLPTALTEAGPGRCWPLSAQWAWLANNIRHTATILYMSLRDFQNLNIVLTPEFTDMLCSQIKWGLGVVRFIINTILEVGDRESNPEIFVDEVPTPAKPNGTTTSEASHPGIARLGDTAGDGSQGLIALLLNCHWSRIFLIAFVRAVRAYAKINEPKLQHQLQLLQCIQAQTNGKGISFQAIEAVLEYRWAAAGDVEGNTPATASKQLHMMATGTVPEGYTGTVKALLTKLINNSAGLRAKSLLDRYRLFTDPVDLDYVFLNNEVIGRGGDGDGQVVRYDIHRKRPILRGIEELGSPGTLMVRKCVRCGTYSEDVNPPGKEWPRQIASMMARCVCDGAWVLQPWDVKG</sequence>
<keyword evidence="5 9" id="KW-0010">Activator</keyword>
<name>A0AAV9NCU5_9EURO</name>
<keyword evidence="7 9" id="KW-0539">Nucleus</keyword>
<evidence type="ECO:0000256" key="3">
    <source>
        <dbReference type="ARBA" id="ARBA00019614"/>
    </source>
</evidence>
<dbReference type="SUPFAM" id="SSF69304">
    <property type="entry name" value="Tricorn protease N-terminal domain"/>
    <property type="match status" value="1"/>
</dbReference>
<evidence type="ECO:0000256" key="2">
    <source>
        <dbReference type="ARBA" id="ARBA00006543"/>
    </source>
</evidence>
<comment type="function">
    <text evidence="9">Component of the Mediator complex, a coactivator involved in the regulated transcription of nearly all RNA polymerase II-dependent genes. Mediator functions as a bridge to convey information from gene-specific regulatory proteins to the basal RNA polymerase II transcription machinery. Mediator is recruited to promoters by direct interactions with regulatory proteins and serves as a scaffold for the assembly of a functional preinitiation complex with RNA polymerase II and the general transcription factors.</text>
</comment>
<comment type="caution">
    <text evidence="12">The sequence shown here is derived from an EMBL/GenBank/DDBJ whole genome shotgun (WGS) entry which is preliminary data.</text>
</comment>
<accession>A0AAV9NCU5</accession>
<evidence type="ECO:0000313" key="13">
    <source>
        <dbReference type="Proteomes" id="UP001358417"/>
    </source>
</evidence>
<dbReference type="Pfam" id="PF11635">
    <property type="entry name" value="Med16_N"/>
    <property type="match status" value="1"/>
</dbReference>
<evidence type="ECO:0000259" key="10">
    <source>
        <dbReference type="Pfam" id="PF11635"/>
    </source>
</evidence>
<keyword evidence="6 9" id="KW-0804">Transcription</keyword>
<dbReference type="InterPro" id="IPR048338">
    <property type="entry name" value="Mediator_Med16"/>
</dbReference>
<organism evidence="12 13">
    <name type="scientific">Exophiala bonariae</name>
    <dbReference type="NCBI Taxonomy" id="1690606"/>
    <lineage>
        <taxon>Eukaryota</taxon>
        <taxon>Fungi</taxon>
        <taxon>Dikarya</taxon>
        <taxon>Ascomycota</taxon>
        <taxon>Pezizomycotina</taxon>
        <taxon>Eurotiomycetes</taxon>
        <taxon>Chaetothyriomycetidae</taxon>
        <taxon>Chaetothyriales</taxon>
        <taxon>Herpotrichiellaceae</taxon>
        <taxon>Exophiala</taxon>
    </lineage>
</organism>
<protein>
    <recommendedName>
        <fullName evidence="3 9">Mediator of RNA polymerase II transcription subunit 16</fullName>
    </recommendedName>
    <alternativeName>
        <fullName evidence="8 9">Mediator complex subunit 16</fullName>
    </alternativeName>
</protein>
<proteinExistence type="inferred from homology"/>
<dbReference type="PANTHER" id="PTHR13224:SF6">
    <property type="entry name" value="MEDIATOR OF RNA POLYMERASE II TRANSCRIPTION SUBUNIT 16"/>
    <property type="match status" value="1"/>
</dbReference>
<dbReference type="PANTHER" id="PTHR13224">
    <property type="entry name" value="THYROID HORMONE RECEPTOR-ASSOCIATED PROTEIN-RELATED"/>
    <property type="match status" value="1"/>
</dbReference>
<evidence type="ECO:0000256" key="9">
    <source>
        <dbReference type="RuleBase" id="RU364149"/>
    </source>
</evidence>
<comment type="subunit">
    <text evidence="9">Component of the Mediator complex.</text>
</comment>
<dbReference type="AlphaFoldDB" id="A0AAV9NCU5"/>
<dbReference type="InterPro" id="IPR021665">
    <property type="entry name" value="Mediator_Med16_N"/>
</dbReference>